<accession>A0AAV4MLR9</accession>
<comment type="caution">
    <text evidence="2">The sequence shown here is derived from an EMBL/GenBank/DDBJ whole genome shotgun (WGS) entry which is preliminary data.</text>
</comment>
<feature type="signal peptide" evidence="1">
    <location>
        <begin position="1"/>
        <end position="17"/>
    </location>
</feature>
<proteinExistence type="predicted"/>
<organism evidence="2 3">
    <name type="scientific">Caerostris extrusa</name>
    <name type="common">Bark spider</name>
    <name type="synonym">Caerostris bankana</name>
    <dbReference type="NCBI Taxonomy" id="172846"/>
    <lineage>
        <taxon>Eukaryota</taxon>
        <taxon>Metazoa</taxon>
        <taxon>Ecdysozoa</taxon>
        <taxon>Arthropoda</taxon>
        <taxon>Chelicerata</taxon>
        <taxon>Arachnida</taxon>
        <taxon>Araneae</taxon>
        <taxon>Araneomorphae</taxon>
        <taxon>Entelegynae</taxon>
        <taxon>Araneoidea</taxon>
        <taxon>Araneidae</taxon>
        <taxon>Caerostris</taxon>
    </lineage>
</organism>
<feature type="chain" id="PRO_5043820026" evidence="1">
    <location>
        <begin position="18"/>
        <end position="79"/>
    </location>
</feature>
<dbReference type="AlphaFoldDB" id="A0AAV4MLR9"/>
<keyword evidence="1" id="KW-0732">Signal</keyword>
<evidence type="ECO:0000313" key="2">
    <source>
        <dbReference type="EMBL" id="GIX72755.1"/>
    </source>
</evidence>
<reference evidence="2 3" key="1">
    <citation type="submission" date="2021-06" db="EMBL/GenBank/DDBJ databases">
        <title>Caerostris extrusa draft genome.</title>
        <authorList>
            <person name="Kono N."/>
            <person name="Arakawa K."/>
        </authorList>
    </citation>
    <scope>NUCLEOTIDE SEQUENCE [LARGE SCALE GENOMIC DNA]</scope>
</reference>
<dbReference type="Proteomes" id="UP001054945">
    <property type="component" value="Unassembled WGS sequence"/>
</dbReference>
<sequence>MHNALSILPSILRLVTSLSHSSPCLISYSYPVTSHDSKWCRRDWFGCKWSLRRASSDLGLLEYGFIGDNGLSTQLPSEI</sequence>
<gene>
    <name evidence="2" type="ORF">CEXT_376861</name>
</gene>
<dbReference type="EMBL" id="BPLR01002347">
    <property type="protein sequence ID" value="GIX72755.1"/>
    <property type="molecule type" value="Genomic_DNA"/>
</dbReference>
<evidence type="ECO:0000313" key="3">
    <source>
        <dbReference type="Proteomes" id="UP001054945"/>
    </source>
</evidence>
<evidence type="ECO:0000256" key="1">
    <source>
        <dbReference type="SAM" id="SignalP"/>
    </source>
</evidence>
<protein>
    <submittedName>
        <fullName evidence="2">Uncharacterized protein</fullName>
    </submittedName>
</protein>
<keyword evidence="3" id="KW-1185">Reference proteome</keyword>
<name>A0AAV4MLR9_CAEEX</name>